<dbReference type="EMBL" id="JMIU01000001">
    <property type="protein sequence ID" value="KDN95548.1"/>
    <property type="molecule type" value="Genomic_DNA"/>
</dbReference>
<dbReference type="GO" id="GO:0005829">
    <property type="term" value="C:cytosol"/>
    <property type="evidence" value="ECO:0007669"/>
    <property type="project" value="TreeGrafter"/>
</dbReference>
<dbReference type="PANTHER" id="PTHR43434">
    <property type="entry name" value="PHOSPHOGLYCOLATE PHOSPHATASE"/>
    <property type="match status" value="1"/>
</dbReference>
<dbReference type="GO" id="GO:0008967">
    <property type="term" value="F:phosphoglycolate phosphatase activity"/>
    <property type="evidence" value="ECO:0007669"/>
    <property type="project" value="TreeGrafter"/>
</dbReference>
<proteinExistence type="predicted"/>
<organism evidence="1 2">
    <name type="scientific">Hydrogenovibrio marinus</name>
    <dbReference type="NCBI Taxonomy" id="28885"/>
    <lineage>
        <taxon>Bacteria</taxon>
        <taxon>Pseudomonadati</taxon>
        <taxon>Pseudomonadota</taxon>
        <taxon>Gammaproteobacteria</taxon>
        <taxon>Thiotrichales</taxon>
        <taxon>Piscirickettsiaceae</taxon>
        <taxon>Hydrogenovibrio</taxon>
    </lineage>
</organism>
<name>A0A066ZNZ7_HYDMR</name>
<dbReference type="InterPro" id="IPR006439">
    <property type="entry name" value="HAD-SF_hydro_IA"/>
</dbReference>
<dbReference type="InterPro" id="IPR050155">
    <property type="entry name" value="HAD-like_hydrolase_sf"/>
</dbReference>
<dbReference type="SUPFAM" id="SSF56784">
    <property type="entry name" value="HAD-like"/>
    <property type="match status" value="1"/>
</dbReference>
<dbReference type="AlphaFoldDB" id="A0A066ZNZ7"/>
<dbReference type="RefSeq" id="WP_029909892.1">
    <property type="nucleotide sequence ID" value="NZ_AP020335.1"/>
</dbReference>
<dbReference type="InterPro" id="IPR023198">
    <property type="entry name" value="PGP-like_dom2"/>
</dbReference>
<keyword evidence="2" id="KW-1185">Reference proteome</keyword>
<dbReference type="Gene3D" id="1.10.150.240">
    <property type="entry name" value="Putative phosphatase, domain 2"/>
    <property type="match status" value="1"/>
</dbReference>
<dbReference type="InterPro" id="IPR023214">
    <property type="entry name" value="HAD_sf"/>
</dbReference>
<sequence>MNKKKYQCVIFDWDGTLMDSEARIVASIQYAAKHSGYPVLSYDESKRIIGLSLDKAIYTLYPDADESGIEMMAQGYTEYFLNHANVDMRPFEGAEALLSMLKQSGVKVAIATGKSRRGLNQVLAEVGFEGYFDMTRTPVEAESKPSPLMLQQIIDEFGLSANDAVMVGDTEFDMQMAKNINMDVIALSHGVHDLEVLMTYEPVSYFDDLFTMSDWLKHRIIPYSD</sequence>
<evidence type="ECO:0000313" key="2">
    <source>
        <dbReference type="Proteomes" id="UP000027341"/>
    </source>
</evidence>
<dbReference type="SFLD" id="SFLDG01135">
    <property type="entry name" value="C1.5.6:_HAD__Beta-PGM__Phospha"/>
    <property type="match status" value="1"/>
</dbReference>
<accession>A0A066ZNZ7</accession>
<dbReference type="SFLD" id="SFLDS00003">
    <property type="entry name" value="Haloacid_Dehalogenase"/>
    <property type="match status" value="1"/>
</dbReference>
<dbReference type="NCBIfam" id="TIGR01549">
    <property type="entry name" value="HAD-SF-IA-v1"/>
    <property type="match status" value="1"/>
</dbReference>
<protein>
    <submittedName>
        <fullName evidence="1">Haloacid dehalogenase</fullName>
    </submittedName>
</protein>
<dbReference type="InterPro" id="IPR036412">
    <property type="entry name" value="HAD-like_sf"/>
</dbReference>
<reference evidence="1 2" key="1">
    <citation type="submission" date="2014-04" db="EMBL/GenBank/DDBJ databases">
        <title>Draft genome sequence of Hydrogenovibrio marinus MH-110, a model organism for aerobic H2 metabolism.</title>
        <authorList>
            <person name="Cha H.J."/>
            <person name="Jo B.H."/>
            <person name="Hwang B.H."/>
        </authorList>
    </citation>
    <scope>NUCLEOTIDE SEQUENCE [LARGE SCALE GENOMIC DNA]</scope>
    <source>
        <strain evidence="1 2">MH-110</strain>
    </source>
</reference>
<dbReference type="SFLD" id="SFLDG01129">
    <property type="entry name" value="C1.5:_HAD__Beta-PGM__Phosphata"/>
    <property type="match status" value="1"/>
</dbReference>
<dbReference type="STRING" id="28885.EI16_04405"/>
<comment type="caution">
    <text evidence="1">The sequence shown here is derived from an EMBL/GenBank/DDBJ whole genome shotgun (WGS) entry which is preliminary data.</text>
</comment>
<dbReference type="Pfam" id="PF13419">
    <property type="entry name" value="HAD_2"/>
    <property type="match status" value="1"/>
</dbReference>
<dbReference type="PANTHER" id="PTHR43434:SF24">
    <property type="entry name" value="HYDROLASE-RELATED"/>
    <property type="match status" value="1"/>
</dbReference>
<dbReference type="InterPro" id="IPR041492">
    <property type="entry name" value="HAD_2"/>
</dbReference>
<dbReference type="Proteomes" id="UP000027341">
    <property type="component" value="Unassembled WGS sequence"/>
</dbReference>
<gene>
    <name evidence="1" type="ORF">EI16_04405</name>
</gene>
<dbReference type="Gene3D" id="3.40.50.1000">
    <property type="entry name" value="HAD superfamily/HAD-like"/>
    <property type="match status" value="1"/>
</dbReference>
<dbReference type="GO" id="GO:0006281">
    <property type="term" value="P:DNA repair"/>
    <property type="evidence" value="ECO:0007669"/>
    <property type="project" value="TreeGrafter"/>
</dbReference>
<evidence type="ECO:0000313" key="1">
    <source>
        <dbReference type="EMBL" id="KDN95548.1"/>
    </source>
</evidence>